<feature type="transmembrane region" description="Helical" evidence="1">
    <location>
        <begin position="68"/>
        <end position="88"/>
    </location>
</feature>
<name>A0A7W7QBT2_9PSEU</name>
<reference evidence="2 3" key="1">
    <citation type="submission" date="2020-08" db="EMBL/GenBank/DDBJ databases">
        <title>Genomic Encyclopedia of Type Strains, Phase III (KMG-III): the genomes of soil and plant-associated and newly described type strains.</title>
        <authorList>
            <person name="Whitman W."/>
        </authorList>
    </citation>
    <scope>NUCLEOTIDE SEQUENCE [LARGE SCALE GENOMIC DNA]</scope>
    <source>
        <strain evidence="2 3">CECT 8960</strain>
    </source>
</reference>
<keyword evidence="1" id="KW-0472">Membrane</keyword>
<comment type="caution">
    <text evidence="2">The sequence shown here is derived from an EMBL/GenBank/DDBJ whole genome shotgun (WGS) entry which is preliminary data.</text>
</comment>
<evidence type="ECO:0000313" key="3">
    <source>
        <dbReference type="Proteomes" id="UP000520767"/>
    </source>
</evidence>
<proteinExistence type="predicted"/>
<protein>
    <submittedName>
        <fullName evidence="2">Uncharacterized protein</fullName>
    </submittedName>
</protein>
<dbReference type="RefSeq" id="WP_184814571.1">
    <property type="nucleotide sequence ID" value="NZ_JACHJQ010000007.1"/>
</dbReference>
<gene>
    <name evidence="2" type="ORF">FHR82_006796</name>
</gene>
<organism evidence="2 3">
    <name type="scientific">Actinophytocola algeriensis</name>
    <dbReference type="NCBI Taxonomy" id="1768010"/>
    <lineage>
        <taxon>Bacteria</taxon>
        <taxon>Bacillati</taxon>
        <taxon>Actinomycetota</taxon>
        <taxon>Actinomycetes</taxon>
        <taxon>Pseudonocardiales</taxon>
        <taxon>Pseudonocardiaceae</taxon>
    </lineage>
</organism>
<feature type="transmembrane region" description="Helical" evidence="1">
    <location>
        <begin position="36"/>
        <end position="56"/>
    </location>
</feature>
<keyword evidence="1" id="KW-1133">Transmembrane helix</keyword>
<evidence type="ECO:0000313" key="2">
    <source>
        <dbReference type="EMBL" id="MBB4910538.1"/>
    </source>
</evidence>
<keyword evidence="3" id="KW-1185">Reference proteome</keyword>
<dbReference type="EMBL" id="JACHJQ010000007">
    <property type="protein sequence ID" value="MBB4910538.1"/>
    <property type="molecule type" value="Genomic_DNA"/>
</dbReference>
<keyword evidence="1" id="KW-0812">Transmembrane</keyword>
<dbReference type="Proteomes" id="UP000520767">
    <property type="component" value="Unassembled WGS sequence"/>
</dbReference>
<dbReference type="AlphaFoldDB" id="A0A7W7QBT2"/>
<evidence type="ECO:0000256" key="1">
    <source>
        <dbReference type="SAM" id="Phobius"/>
    </source>
</evidence>
<feature type="transmembrane region" description="Helical" evidence="1">
    <location>
        <begin position="301"/>
        <end position="323"/>
    </location>
</feature>
<accession>A0A7W7QBT2</accession>
<sequence>MTLFVLVGGAALLLLTDAWMGGLGAVGYLFDLFDIVSWLLRITIGISVIAVGGWLTATWSSNRCIEPVALTLAAAVLCASSLTGLNLITASMVSPPITGKAALYVSDPTVPLRWQSGTDARYATLERQGAAGTTFLSHITPLEGAPSIRWAIVLTGSARLDPSLSDVHLIDTPKHQIVTGASGAEDDAVSGFFGRTQKPWVAASASRIVVSLPRFSTPEPSRLDVKLHAALTEVLKSPPRQPAHVEIEFDGGGLGPMLTLTSASPPSAILGRPHWTATNELRPVTYAIFDQSAEDASRNGLFVVAILLGTAAASLVGAMQTIIQRGRES</sequence>